<dbReference type="InterPro" id="IPR016169">
    <property type="entry name" value="FAD-bd_PCMH_sub2"/>
</dbReference>
<dbReference type="GO" id="GO:0016491">
    <property type="term" value="F:oxidoreductase activity"/>
    <property type="evidence" value="ECO:0007669"/>
    <property type="project" value="UniProtKB-KW"/>
</dbReference>
<dbReference type="Gene3D" id="1.10.45.10">
    <property type="entry name" value="Vanillyl-alcohol Oxidase, Chain A, domain 4"/>
    <property type="match status" value="1"/>
</dbReference>
<accession>A0A366H6N1</accession>
<dbReference type="SUPFAM" id="SSF55103">
    <property type="entry name" value="FAD-linked oxidases, C-terminal domain"/>
    <property type="match status" value="1"/>
</dbReference>
<dbReference type="FunFam" id="1.10.45.10:FF:000001">
    <property type="entry name" value="D-lactate dehydrogenase mitochondrial"/>
    <property type="match status" value="1"/>
</dbReference>
<dbReference type="InterPro" id="IPR051914">
    <property type="entry name" value="FAD-linked_OxidoTrans_Type4"/>
</dbReference>
<sequence>MAAGGQGSWDEGKHQIVRKESYSVPEVTAEMEWEGGKDSPRLCNDAPPPGPASRTFSRCPPRLPLLGMGMSSPQPEWLPELIALLGPSNVSTEEGTLAVHATDKWFASRTPEVVVFAENTAQVSALMKFATERRIPVTPRGSGVGYVGGCVPLQGGIALSLARMNKILELNIADGLAVVQPGVITGDLQDAARAQGWFYPPDPASLRECSLGGNIATNAGGPRCLKYGVTRHYVLGLEAVLADGTVLRAGGRCHKNKTGFDLIGLFVGSEGLLGIVTEITLRLIPHPPLRAMLGAGFANFAEAATAVQRILGSGHLPSALEISDRFTLQAARNYVGEGVPSGDAHLIVEVDGQPEAVPLEIENLRVLLTGLGALEVSTAVGDAECEKFWKLRREFSYSLRATGLTKLNEDIVVPRGRLVELVTFAELLQQESGFPVACFGHAGDGNIHVNIMVPDMNDPVQRERAEVALDRLFHQVLALGGAITGEHGIGIAKERWFPEAVGEGALSTHQRLKAALDPLGILNPGKFVKAG</sequence>
<evidence type="ECO:0000256" key="3">
    <source>
        <dbReference type="ARBA" id="ARBA00022630"/>
    </source>
</evidence>
<evidence type="ECO:0000256" key="6">
    <source>
        <dbReference type="SAM" id="MobiDB-lite"/>
    </source>
</evidence>
<keyword evidence="4" id="KW-0274">FAD</keyword>
<evidence type="ECO:0000313" key="8">
    <source>
        <dbReference type="EMBL" id="RBP37778.1"/>
    </source>
</evidence>
<evidence type="ECO:0000256" key="2">
    <source>
        <dbReference type="ARBA" id="ARBA00008000"/>
    </source>
</evidence>
<dbReference type="PANTHER" id="PTHR42934">
    <property type="entry name" value="GLYCOLATE OXIDASE SUBUNIT GLCD"/>
    <property type="match status" value="1"/>
</dbReference>
<dbReference type="FunFam" id="3.30.70.2740:FF:000001">
    <property type="entry name" value="D-lactate dehydrogenase mitochondrial"/>
    <property type="match status" value="1"/>
</dbReference>
<dbReference type="SUPFAM" id="SSF56176">
    <property type="entry name" value="FAD-binding/transporter-associated domain-like"/>
    <property type="match status" value="1"/>
</dbReference>
<keyword evidence="9" id="KW-1185">Reference proteome</keyword>
<evidence type="ECO:0000313" key="9">
    <source>
        <dbReference type="Proteomes" id="UP000253426"/>
    </source>
</evidence>
<feature type="compositionally biased region" description="Basic and acidic residues" evidence="6">
    <location>
        <begin position="10"/>
        <end position="21"/>
    </location>
</feature>
<comment type="similarity">
    <text evidence="2">Belongs to the FAD-binding oxidoreductase/transferase type 4 family.</text>
</comment>
<dbReference type="InterPro" id="IPR006094">
    <property type="entry name" value="Oxid_FAD_bind_N"/>
</dbReference>
<name>A0A366H6N1_9BACT</name>
<dbReference type="PROSITE" id="PS51387">
    <property type="entry name" value="FAD_PCMH"/>
    <property type="match status" value="1"/>
</dbReference>
<dbReference type="EMBL" id="QNRR01000013">
    <property type="protein sequence ID" value="RBP37778.1"/>
    <property type="molecule type" value="Genomic_DNA"/>
</dbReference>
<protein>
    <submittedName>
        <fullName evidence="8">Glycolate oxidase</fullName>
    </submittedName>
</protein>
<feature type="domain" description="FAD-binding PCMH-type" evidence="7">
    <location>
        <begin position="106"/>
        <end position="286"/>
    </location>
</feature>
<dbReference type="InterPro" id="IPR016164">
    <property type="entry name" value="FAD-linked_Oxase-like_C"/>
</dbReference>
<reference evidence="8 9" key="1">
    <citation type="submission" date="2018-06" db="EMBL/GenBank/DDBJ databases">
        <title>Genomic Encyclopedia of Type Strains, Phase IV (KMG-IV): sequencing the most valuable type-strain genomes for metagenomic binning, comparative biology and taxonomic classification.</title>
        <authorList>
            <person name="Goeker M."/>
        </authorList>
    </citation>
    <scope>NUCLEOTIDE SEQUENCE [LARGE SCALE GENOMIC DNA]</scope>
    <source>
        <strain evidence="8 9">DSM 25532</strain>
    </source>
</reference>
<dbReference type="AlphaFoldDB" id="A0A366H6N1"/>
<dbReference type="Proteomes" id="UP000253426">
    <property type="component" value="Unassembled WGS sequence"/>
</dbReference>
<evidence type="ECO:0000256" key="1">
    <source>
        <dbReference type="ARBA" id="ARBA00001974"/>
    </source>
</evidence>
<evidence type="ECO:0000259" key="7">
    <source>
        <dbReference type="PROSITE" id="PS51387"/>
    </source>
</evidence>
<dbReference type="InterPro" id="IPR016171">
    <property type="entry name" value="Vanillyl_alc_oxidase_C-sub2"/>
</dbReference>
<organism evidence="8 9">
    <name type="scientific">Roseimicrobium gellanilyticum</name>
    <dbReference type="NCBI Taxonomy" id="748857"/>
    <lineage>
        <taxon>Bacteria</taxon>
        <taxon>Pseudomonadati</taxon>
        <taxon>Verrucomicrobiota</taxon>
        <taxon>Verrucomicrobiia</taxon>
        <taxon>Verrucomicrobiales</taxon>
        <taxon>Verrucomicrobiaceae</taxon>
        <taxon>Roseimicrobium</taxon>
    </lineage>
</organism>
<dbReference type="Gene3D" id="3.30.70.2740">
    <property type="match status" value="1"/>
</dbReference>
<dbReference type="InterPro" id="IPR004113">
    <property type="entry name" value="FAD-bd_oxidored_4_C"/>
</dbReference>
<dbReference type="InterPro" id="IPR036318">
    <property type="entry name" value="FAD-bd_PCMH-like_sf"/>
</dbReference>
<dbReference type="Pfam" id="PF01565">
    <property type="entry name" value="FAD_binding_4"/>
    <property type="match status" value="1"/>
</dbReference>
<evidence type="ECO:0000256" key="4">
    <source>
        <dbReference type="ARBA" id="ARBA00022827"/>
    </source>
</evidence>
<gene>
    <name evidence="8" type="ORF">DES53_113161</name>
</gene>
<proteinExistence type="inferred from homology"/>
<keyword evidence="5" id="KW-0560">Oxidoreductase</keyword>
<dbReference type="InterPro" id="IPR016166">
    <property type="entry name" value="FAD-bd_PCMH"/>
</dbReference>
<dbReference type="GO" id="GO:0071949">
    <property type="term" value="F:FAD binding"/>
    <property type="evidence" value="ECO:0007669"/>
    <property type="project" value="InterPro"/>
</dbReference>
<keyword evidence="3" id="KW-0285">Flavoprotein</keyword>
<dbReference type="PANTHER" id="PTHR42934:SF2">
    <property type="entry name" value="GLYCOLATE OXIDASE SUBUNIT GLCD"/>
    <property type="match status" value="1"/>
</dbReference>
<evidence type="ECO:0000256" key="5">
    <source>
        <dbReference type="ARBA" id="ARBA00023002"/>
    </source>
</evidence>
<dbReference type="Pfam" id="PF02913">
    <property type="entry name" value="FAD-oxidase_C"/>
    <property type="match status" value="1"/>
</dbReference>
<feature type="region of interest" description="Disordered" evidence="6">
    <location>
        <begin position="1"/>
        <end position="57"/>
    </location>
</feature>
<comment type="cofactor">
    <cofactor evidence="1">
        <name>FAD</name>
        <dbReference type="ChEBI" id="CHEBI:57692"/>
    </cofactor>
</comment>
<dbReference type="Gene3D" id="3.30.465.10">
    <property type="match status" value="1"/>
</dbReference>
<comment type="caution">
    <text evidence="8">The sequence shown here is derived from an EMBL/GenBank/DDBJ whole genome shotgun (WGS) entry which is preliminary data.</text>
</comment>